<dbReference type="PANTHER" id="PTHR42305:SF1">
    <property type="entry name" value="MEMBRANE PROTEIN RV1733C-RELATED"/>
    <property type="match status" value="1"/>
</dbReference>
<feature type="transmembrane region" description="Helical" evidence="1">
    <location>
        <begin position="52"/>
        <end position="77"/>
    </location>
</feature>
<protein>
    <submittedName>
        <fullName evidence="2">Membrane protein</fullName>
    </submittedName>
</protein>
<dbReference type="PANTHER" id="PTHR42305">
    <property type="entry name" value="MEMBRANE PROTEIN RV1733C-RELATED"/>
    <property type="match status" value="1"/>
</dbReference>
<name>A0ABP8RIK4_9MYCO</name>
<evidence type="ECO:0000313" key="2">
    <source>
        <dbReference type="EMBL" id="GAA4539313.1"/>
    </source>
</evidence>
<keyword evidence="3" id="KW-1185">Reference proteome</keyword>
<reference evidence="3" key="1">
    <citation type="journal article" date="2019" name="Int. J. Syst. Evol. Microbiol.">
        <title>The Global Catalogue of Microorganisms (GCM) 10K type strain sequencing project: providing services to taxonomists for standard genome sequencing and annotation.</title>
        <authorList>
            <consortium name="The Broad Institute Genomics Platform"/>
            <consortium name="The Broad Institute Genome Sequencing Center for Infectious Disease"/>
            <person name="Wu L."/>
            <person name="Ma J."/>
        </authorList>
    </citation>
    <scope>NUCLEOTIDE SEQUENCE [LARGE SCALE GENOMIC DNA]</scope>
    <source>
        <strain evidence="3">JCM 17782</strain>
    </source>
</reference>
<sequence>MTTPRHDDLPPCPRRAEDPAVLETFTVPFPRRLFSRLFGRNPLLRASDRIEALVLVLAVAVSLFNVPIAAAVGTAVYDSRSPIYAEQVQTRSRVTATVVGDSHSPRKFDSRTVQMPARWDFAGAERTGDIAAPPAAKVGDEVEIWVDAQGSPLTRPNLSPRTEAVTIAFAIWSAVSLAVAASFAGARHALDRARYTRWQRDFDRFVGQR</sequence>
<keyword evidence="1" id="KW-1133">Transmembrane helix</keyword>
<dbReference type="EMBL" id="BAABGF010000023">
    <property type="protein sequence ID" value="GAA4539313.1"/>
    <property type="molecule type" value="Genomic_DNA"/>
</dbReference>
<gene>
    <name evidence="2" type="ORF">GCM10023161_18740</name>
</gene>
<dbReference type="RefSeq" id="WP_264035677.1">
    <property type="nucleotide sequence ID" value="NZ_BAABGF010000023.1"/>
</dbReference>
<evidence type="ECO:0000313" key="3">
    <source>
        <dbReference type="Proteomes" id="UP001501417"/>
    </source>
</evidence>
<dbReference type="Proteomes" id="UP001501417">
    <property type="component" value="Unassembled WGS sequence"/>
</dbReference>
<keyword evidence="1" id="KW-0472">Membrane</keyword>
<dbReference type="InterPro" id="IPR039708">
    <property type="entry name" value="MT1774/Rv1733c-like"/>
</dbReference>
<proteinExistence type="predicted"/>
<keyword evidence="1" id="KW-0812">Transmembrane</keyword>
<evidence type="ECO:0000256" key="1">
    <source>
        <dbReference type="SAM" id="Phobius"/>
    </source>
</evidence>
<accession>A0ABP8RIK4</accession>
<comment type="caution">
    <text evidence="2">The sequence shown here is derived from an EMBL/GenBank/DDBJ whole genome shotgun (WGS) entry which is preliminary data.</text>
</comment>
<organism evidence="2 3">
    <name type="scientific">Mycobacterium paraffinicum</name>
    <dbReference type="NCBI Taxonomy" id="53378"/>
    <lineage>
        <taxon>Bacteria</taxon>
        <taxon>Bacillati</taxon>
        <taxon>Actinomycetota</taxon>
        <taxon>Actinomycetes</taxon>
        <taxon>Mycobacteriales</taxon>
        <taxon>Mycobacteriaceae</taxon>
        <taxon>Mycobacterium</taxon>
    </lineage>
</organism>
<feature type="transmembrane region" description="Helical" evidence="1">
    <location>
        <begin position="164"/>
        <end position="190"/>
    </location>
</feature>